<comment type="subcellular location">
    <subcellularLocation>
        <location evidence="1">Nucleus</location>
    </subcellularLocation>
</comment>
<feature type="domain" description="C2H2-type" evidence="12">
    <location>
        <begin position="431"/>
        <end position="458"/>
    </location>
</feature>
<keyword evidence="7" id="KW-0805">Transcription regulation</keyword>
<proteinExistence type="inferred from homology"/>
<dbReference type="PROSITE" id="PS00028">
    <property type="entry name" value="ZINC_FINGER_C2H2_1"/>
    <property type="match status" value="10"/>
</dbReference>
<dbReference type="FunFam" id="3.30.160.60:FF:000295">
    <property type="entry name" value="zinc finger protein 19"/>
    <property type="match status" value="1"/>
</dbReference>
<dbReference type="FunFam" id="3.30.160.60:FF:000912">
    <property type="entry name" value="Zinc finger protein 660"/>
    <property type="match status" value="1"/>
</dbReference>
<evidence type="ECO:0000256" key="7">
    <source>
        <dbReference type="ARBA" id="ARBA00023015"/>
    </source>
</evidence>
<feature type="domain" description="C2H2-type" evidence="12">
    <location>
        <begin position="632"/>
        <end position="659"/>
    </location>
</feature>
<dbReference type="GO" id="GO:0005634">
    <property type="term" value="C:nucleus"/>
    <property type="evidence" value="ECO:0007669"/>
    <property type="project" value="UniProtKB-SubCell"/>
</dbReference>
<evidence type="ECO:0000256" key="6">
    <source>
        <dbReference type="ARBA" id="ARBA00022833"/>
    </source>
</evidence>
<dbReference type="FunFam" id="3.30.160.60:FF:001532">
    <property type="entry name" value="Zinc finger protein 483"/>
    <property type="match status" value="1"/>
</dbReference>
<evidence type="ECO:0000256" key="8">
    <source>
        <dbReference type="ARBA" id="ARBA00023125"/>
    </source>
</evidence>
<feature type="compositionally biased region" description="Basic and acidic residues" evidence="11">
    <location>
        <begin position="542"/>
        <end position="554"/>
    </location>
</feature>
<keyword evidence="8" id="KW-0238">DNA-binding</keyword>
<feature type="domain" description="C2H2-type" evidence="12">
    <location>
        <begin position="403"/>
        <end position="430"/>
    </location>
</feature>
<feature type="domain" description="C2H2-type" evidence="12">
    <location>
        <begin position="604"/>
        <end position="631"/>
    </location>
</feature>
<gene>
    <name evidence="13" type="ORF">PAL_GLEAN10007799</name>
</gene>
<dbReference type="SUPFAM" id="SSF57667">
    <property type="entry name" value="beta-beta-alpha zinc fingers"/>
    <property type="match status" value="5"/>
</dbReference>
<feature type="domain" description="C2H2-type" evidence="12">
    <location>
        <begin position="347"/>
        <end position="374"/>
    </location>
</feature>
<feature type="compositionally biased region" description="Basic and acidic residues" evidence="11">
    <location>
        <begin position="494"/>
        <end position="522"/>
    </location>
</feature>
<dbReference type="FunFam" id="3.30.160.60:FF:000478">
    <property type="entry name" value="Zinc finger protein 133"/>
    <property type="match status" value="1"/>
</dbReference>
<evidence type="ECO:0000256" key="11">
    <source>
        <dbReference type="SAM" id="MobiDB-lite"/>
    </source>
</evidence>
<dbReference type="InterPro" id="IPR013087">
    <property type="entry name" value="Znf_C2H2_type"/>
</dbReference>
<evidence type="ECO:0000256" key="9">
    <source>
        <dbReference type="ARBA" id="ARBA00023242"/>
    </source>
</evidence>
<feature type="domain" description="C2H2-type" evidence="12">
    <location>
        <begin position="716"/>
        <end position="743"/>
    </location>
</feature>
<evidence type="ECO:0000259" key="12">
    <source>
        <dbReference type="PROSITE" id="PS50157"/>
    </source>
</evidence>
<organism evidence="13 14">
    <name type="scientific">Pteropus alecto</name>
    <name type="common">Black flying fox</name>
    <dbReference type="NCBI Taxonomy" id="9402"/>
    <lineage>
        <taxon>Eukaryota</taxon>
        <taxon>Metazoa</taxon>
        <taxon>Chordata</taxon>
        <taxon>Craniata</taxon>
        <taxon>Vertebrata</taxon>
        <taxon>Euteleostomi</taxon>
        <taxon>Mammalia</taxon>
        <taxon>Eutheria</taxon>
        <taxon>Laurasiatheria</taxon>
        <taxon>Chiroptera</taxon>
        <taxon>Yinpterochiroptera</taxon>
        <taxon>Pteropodoidea</taxon>
        <taxon>Pteropodidae</taxon>
        <taxon>Pteropodinae</taxon>
        <taxon>Pteropus</taxon>
    </lineage>
</organism>
<sequence length="753" mass="83351">MTADLRESMALAPWGPVTVKKEEEEEGNFLGQASSQQVHSENVKVWAPGEGLQTGLDGAEQEAKGQNIFWDMAVVLKATQEVPAVSALGSYSLLGTLAKSEILDTQGNVTSLDTCPIHVLCISRRLEKLEQLAKDSEKGSMFCISDQQWLWRDLKLRVTNVVAMRSVELLHDAHRFTAPIYADPHSIRLSTSVVTQSGGDLSGDGFCGVRRWAECLVELSGGARKTMRQWILLQMVGAETKNPQLLVPKTEICDEAEKPFMIPGRIQKVDPQGPELGESCGKGNILKRQRIKREKKDFRQVTVKDCHIPESFKEEEDQKYEKSGENFPGLSSGPVKNQRIQAGQKPFSCSVCGKGFSQSANLVVHQRIHTGEKPFECHECGKAFIQSANLVVHQRIHTGQKPYVCSKCGKAFTQSSNLTVHQKIHSLEKTFKCSECEKAFSYSSQLARHQKVHITEKCYEYIETKVEKEDLILEETNLRGEFSGRLQGEILEGRAFGEARGGESRREEHSEQPADRQVKSEKPSPSPSPSPGPSPGPGPSPAKEKHLPGERGQDRVGLQGGTCHGTSPAAPSRNLYMCTECGKAFGQSSTLIVHQRIHTGEKPYRCGECGKAFTRSSHLIRHQRVHTGEKPYVCSTCGKAFGQSSSLGVHRGVHTGEKPYVCPECGKAFSRSSRLLVHRRSHTGERPYECLECGKAFTCSSYLLVHQRTHTGEKPYRCAQCGKAFGQSSHLVFHQTTHAQKRHQPSSLARAQC</sequence>
<dbReference type="eggNOG" id="KOG1721">
    <property type="taxonomic scope" value="Eukaryota"/>
</dbReference>
<dbReference type="FunFam" id="3.30.160.60:FF:000848">
    <property type="entry name" value="Zinc finger protein 35"/>
    <property type="match status" value="2"/>
</dbReference>
<dbReference type="PANTHER" id="PTHR24393">
    <property type="entry name" value="ZINC FINGER PROTEIN"/>
    <property type="match status" value="1"/>
</dbReference>
<dbReference type="GO" id="GO:0000122">
    <property type="term" value="P:negative regulation of transcription by RNA polymerase II"/>
    <property type="evidence" value="ECO:0007669"/>
    <property type="project" value="UniProtKB-ARBA"/>
</dbReference>
<dbReference type="Gene3D" id="3.30.160.60">
    <property type="entry name" value="Classic Zinc Finger"/>
    <property type="match status" value="10"/>
</dbReference>
<keyword evidence="3" id="KW-0479">Metal-binding</keyword>
<keyword evidence="5 10" id="KW-0863">Zinc-finger</keyword>
<protein>
    <submittedName>
        <fullName evidence="13">Zinc finger protein 35</fullName>
    </submittedName>
</protein>
<evidence type="ECO:0000256" key="1">
    <source>
        <dbReference type="ARBA" id="ARBA00004123"/>
    </source>
</evidence>
<feature type="domain" description="C2H2-type" evidence="12">
    <location>
        <begin position="660"/>
        <end position="687"/>
    </location>
</feature>
<evidence type="ECO:0000256" key="3">
    <source>
        <dbReference type="ARBA" id="ARBA00022723"/>
    </source>
</evidence>
<dbReference type="AlphaFoldDB" id="L5KEN2"/>
<evidence type="ECO:0000313" key="13">
    <source>
        <dbReference type="EMBL" id="ELK10139.1"/>
    </source>
</evidence>
<keyword evidence="14" id="KW-1185">Reference proteome</keyword>
<dbReference type="EMBL" id="KB030759">
    <property type="protein sequence ID" value="ELK10139.1"/>
    <property type="molecule type" value="Genomic_DNA"/>
</dbReference>
<dbReference type="GO" id="GO:0001228">
    <property type="term" value="F:DNA-binding transcription activator activity, RNA polymerase II-specific"/>
    <property type="evidence" value="ECO:0007669"/>
    <property type="project" value="TreeGrafter"/>
</dbReference>
<feature type="domain" description="C2H2-type" evidence="12">
    <location>
        <begin position="375"/>
        <end position="402"/>
    </location>
</feature>
<dbReference type="Proteomes" id="UP000010552">
    <property type="component" value="Unassembled WGS sequence"/>
</dbReference>
<dbReference type="SMART" id="SM00355">
    <property type="entry name" value="ZnF_C2H2"/>
    <property type="match status" value="10"/>
</dbReference>
<keyword evidence="4" id="KW-0677">Repeat</keyword>
<evidence type="ECO:0000313" key="14">
    <source>
        <dbReference type="Proteomes" id="UP000010552"/>
    </source>
</evidence>
<evidence type="ECO:0000256" key="2">
    <source>
        <dbReference type="ARBA" id="ARBA00006991"/>
    </source>
</evidence>
<dbReference type="GO" id="GO:0008270">
    <property type="term" value="F:zinc ion binding"/>
    <property type="evidence" value="ECO:0007669"/>
    <property type="project" value="UniProtKB-KW"/>
</dbReference>
<keyword evidence="9" id="KW-0539">Nucleus</keyword>
<evidence type="ECO:0000256" key="10">
    <source>
        <dbReference type="PROSITE-ProRule" id="PRU00042"/>
    </source>
</evidence>
<feature type="domain" description="C2H2-type" evidence="12">
    <location>
        <begin position="688"/>
        <end position="715"/>
    </location>
</feature>
<feature type="compositionally biased region" description="Pro residues" evidence="11">
    <location>
        <begin position="524"/>
        <end position="540"/>
    </location>
</feature>
<dbReference type="InParanoid" id="L5KEN2"/>
<feature type="region of interest" description="Disordered" evidence="11">
    <location>
        <begin position="494"/>
        <end position="566"/>
    </location>
</feature>
<dbReference type="InterPro" id="IPR036236">
    <property type="entry name" value="Znf_C2H2_sf"/>
</dbReference>
<accession>L5KEN2</accession>
<evidence type="ECO:0000256" key="5">
    <source>
        <dbReference type="ARBA" id="ARBA00022771"/>
    </source>
</evidence>
<dbReference type="STRING" id="9402.L5KEN2"/>
<keyword evidence="6" id="KW-0862">Zinc</keyword>
<dbReference type="PROSITE" id="PS50157">
    <property type="entry name" value="ZINC_FINGER_C2H2_2"/>
    <property type="match status" value="10"/>
</dbReference>
<dbReference type="FunFam" id="3.30.160.60:FF:000352">
    <property type="entry name" value="zinc finger protein 3 homolog"/>
    <property type="match status" value="1"/>
</dbReference>
<name>L5KEN2_PTEAL</name>
<dbReference type="FunFam" id="3.30.160.60:FF:001288">
    <property type="entry name" value="Zinc finger protein 35"/>
    <property type="match status" value="1"/>
</dbReference>
<feature type="domain" description="C2H2-type" evidence="12">
    <location>
        <begin position="576"/>
        <end position="603"/>
    </location>
</feature>
<dbReference type="FunFam" id="3.30.160.60:FF:000953">
    <property type="entry name" value="Zinc finger protein 691"/>
    <property type="match status" value="1"/>
</dbReference>
<reference evidence="14" key="1">
    <citation type="journal article" date="2013" name="Science">
        <title>Comparative analysis of bat genomes provides insight into the evolution of flight and immunity.</title>
        <authorList>
            <person name="Zhang G."/>
            <person name="Cowled C."/>
            <person name="Shi Z."/>
            <person name="Huang Z."/>
            <person name="Bishop-Lilly K.A."/>
            <person name="Fang X."/>
            <person name="Wynne J.W."/>
            <person name="Xiong Z."/>
            <person name="Baker M.L."/>
            <person name="Zhao W."/>
            <person name="Tachedjian M."/>
            <person name="Zhu Y."/>
            <person name="Zhou P."/>
            <person name="Jiang X."/>
            <person name="Ng J."/>
            <person name="Yang L."/>
            <person name="Wu L."/>
            <person name="Xiao J."/>
            <person name="Feng Y."/>
            <person name="Chen Y."/>
            <person name="Sun X."/>
            <person name="Zhang Y."/>
            <person name="Marsh G.A."/>
            <person name="Crameri G."/>
            <person name="Broder C.C."/>
            <person name="Frey K.G."/>
            <person name="Wang L.F."/>
            <person name="Wang J."/>
        </authorList>
    </citation>
    <scope>NUCLEOTIDE SEQUENCE [LARGE SCALE GENOMIC DNA]</scope>
</reference>
<dbReference type="Pfam" id="PF00096">
    <property type="entry name" value="zf-C2H2"/>
    <property type="match status" value="10"/>
</dbReference>
<comment type="similarity">
    <text evidence="2">Belongs to the krueppel C2H2-type zinc-finger protein family.</text>
</comment>
<dbReference type="GO" id="GO:0000978">
    <property type="term" value="F:RNA polymerase II cis-regulatory region sequence-specific DNA binding"/>
    <property type="evidence" value="ECO:0007669"/>
    <property type="project" value="TreeGrafter"/>
</dbReference>
<dbReference type="PANTHER" id="PTHR24393:SF100">
    <property type="entry name" value="ZINC FINGER PROTEIN-RELATED"/>
    <property type="match status" value="1"/>
</dbReference>
<dbReference type="FunFam" id="3.30.160.60:FF:000710">
    <property type="entry name" value="Zinc finger protein 768"/>
    <property type="match status" value="1"/>
</dbReference>
<evidence type="ECO:0000256" key="4">
    <source>
        <dbReference type="ARBA" id="ARBA00022737"/>
    </source>
</evidence>
<keyword evidence="7" id="KW-0804">Transcription</keyword>